<protein>
    <recommendedName>
        <fullName evidence="4">ABC transporter permease</fullName>
    </recommendedName>
</protein>
<evidence type="ECO:0000313" key="3">
    <source>
        <dbReference type="Proteomes" id="UP000196877"/>
    </source>
</evidence>
<sequence length="256" mass="29557">MKSFSGLFKKDLLISRFWSVTWMFCMLLAIFASFAFAHYTGEPMALFGAFVTILLFHSLFCPLMIISQLRLEGKTQLWLYNPNKGAVLLLSKLAAAAVYQLASQVILFMFGLIVRGFLRPVADSMFSVSDLFLVNIAAFLESVFFAIWVMFLWTIYEALRKYPAIKKIRWLIPLFIYNAYGLLEGLFIKSGLFESAQKFWSLSLKMNFKFHYYQDSGWTVSFSKIDLPGVLLLYYAVLGFCLFYFSGKILDRRVEV</sequence>
<dbReference type="EMBL" id="CP021920">
    <property type="protein sequence ID" value="ASB90382.1"/>
    <property type="molecule type" value="Genomic_DNA"/>
</dbReference>
<feature type="transmembrane region" description="Helical" evidence="1">
    <location>
        <begin position="87"/>
        <end position="112"/>
    </location>
</feature>
<feature type="transmembrane region" description="Helical" evidence="1">
    <location>
        <begin position="227"/>
        <end position="245"/>
    </location>
</feature>
<proteinExistence type="predicted"/>
<evidence type="ECO:0000256" key="1">
    <source>
        <dbReference type="SAM" id="Phobius"/>
    </source>
</evidence>
<reference evidence="2 3" key="1">
    <citation type="submission" date="2017-06" db="EMBL/GenBank/DDBJ databases">
        <title>Genome sequence of Bacillus sonorensis strain SRCM101395.</title>
        <authorList>
            <person name="Cho S.H."/>
        </authorList>
    </citation>
    <scope>NUCLEOTIDE SEQUENCE [LARGE SCALE GENOMIC DNA]</scope>
    <source>
        <strain evidence="2 3">SRCM101395</strain>
    </source>
</reference>
<keyword evidence="1" id="KW-0472">Membrane</keyword>
<keyword evidence="3" id="KW-1185">Reference proteome</keyword>
<evidence type="ECO:0008006" key="4">
    <source>
        <dbReference type="Google" id="ProtNLM"/>
    </source>
</evidence>
<feature type="transmembrane region" description="Helical" evidence="1">
    <location>
        <begin position="45"/>
        <end position="66"/>
    </location>
</feature>
<dbReference type="RefSeq" id="WP_006636569.1">
    <property type="nucleotide sequence ID" value="NZ_CABJEH010000001.1"/>
</dbReference>
<dbReference type="GeneID" id="92852175"/>
<evidence type="ECO:0000313" key="2">
    <source>
        <dbReference type="EMBL" id="ASB90382.1"/>
    </source>
</evidence>
<gene>
    <name evidence="2" type="ORF">S101395_03876</name>
</gene>
<keyword evidence="1" id="KW-1133">Transmembrane helix</keyword>
<accession>A0ABN5AQ41</accession>
<keyword evidence="1" id="KW-0812">Transmembrane</keyword>
<organism evidence="2 3">
    <name type="scientific">Bacillus sonorensis</name>
    <dbReference type="NCBI Taxonomy" id="119858"/>
    <lineage>
        <taxon>Bacteria</taxon>
        <taxon>Bacillati</taxon>
        <taxon>Bacillota</taxon>
        <taxon>Bacilli</taxon>
        <taxon>Bacillales</taxon>
        <taxon>Bacillaceae</taxon>
        <taxon>Bacillus</taxon>
    </lineage>
</organism>
<dbReference type="Proteomes" id="UP000196877">
    <property type="component" value="Chromosome"/>
</dbReference>
<feature type="transmembrane region" description="Helical" evidence="1">
    <location>
        <begin position="168"/>
        <end position="188"/>
    </location>
</feature>
<feature type="transmembrane region" description="Helical" evidence="1">
    <location>
        <begin position="20"/>
        <end position="39"/>
    </location>
</feature>
<name>A0ABN5AQ41_9BACI</name>
<feature type="transmembrane region" description="Helical" evidence="1">
    <location>
        <begin position="132"/>
        <end position="156"/>
    </location>
</feature>